<sequence length="1199" mass="133208">MHWDIFFGVICGVYGSLFMPGDGYCFHCIRFLLLLLVCVCLFFFFLFLSLLFGMHSQEEEEKKRSGWKTMSVVLPNESVQQKNDEEGEKSEQKKESDAPLQPENDDFASDAVLMSFVPPIPVDRLENLEMSFSRRRSLRNCSGSISRNIDTECGVSLRSAPTSCRSSKVSSLRTKGSVPEGLDRAVAMVQTYPLMAVEGTAFENQILRHGAGESGVVAFAGRSLTSTSNTEETESSISDLTEVLGRLRTGSSAVLFASRLKRACMWNVIIVNVLAHRAWHESFRLQRLRAALELLLLPVLLRKRGEKKSGKGHFFRPHPRGPCVLRDDEGLKPQGNFIWEHSAFFRKLGNLKFCEEVAEIVVRYRYSAGDPIVSVGTPAQDAMYILISGNCDAIISSDEPNVPVRRSRLAVGEGFGGLYGGREVFTKLYRSISQCIVWVIKREEFESTFSQHADEHMKNAYLDALKKHNMEHLLRDYPMPQCMSRVPIYRRIDGLIEEYAKDFVPIVLTKGDILFEQGDRPGDVYCLVEGHVQREQIGADMRYETGTKQIVSPNESDNNFSLSTRFVLLGEEPHILPGLLRYRCTVFSRAALFYKIKGERFVDALLDDAKLFLYVRERLTAQIRQSMRISPDALAKVPLLREMPTLHLNAIANAAEPRVVERCISICDPAQSVREIYLVVSGDVRDPRNFNRTTTLPMSPPASEDEEAVENTNTKGKKEKNVKIAAPGRGKGKGTLAVHSPNETLGVRSPHFKDSGTAFGNAETTHFQWHFFHRNSKGEFSSGVIYPDEQHELTPPLPPNPAKNFICTVGGGWEGLLLEKWPNGWETTNTVELWAIPTLTIRTEFNSLPKSLQNSILMLARTTQMHALCLPSIVVAKLPPMSSFLPPEKRLTKQGLGIEKSPSQEKSAASHSRKYAGSGQSHERSTATGSRRGRAAGDLSGSHASILSGSSAFFSTNDTSGSKRKNLPKLTSRPPGPDSNAKKSLRRWTGGKDIKKVAETKEVAFAGEETPIEAPKPKAGPPPLLFIRKNASKGVEKPPIITPEMCAIYAGQEPQKGIIQYPQLPENKRKVKVRNFMMPADQKPSWPVVAGGKKQWFQVVPSFAPLPGTIHNQSYIASVPNLLPNAALMVKRDKGCGEVLASQANYFAFLAHRKRQHEMGCESPSPPSAAEPKISSSDARSLSPQIMGRPVPGRHVYCV</sequence>
<dbReference type="VEuPathDB" id="TriTrypDB:BCY84_14645"/>
<evidence type="ECO:0008006" key="5">
    <source>
        <dbReference type="Google" id="ProtNLM"/>
    </source>
</evidence>
<evidence type="ECO:0000256" key="2">
    <source>
        <dbReference type="SAM" id="Phobius"/>
    </source>
</evidence>
<dbReference type="EMBL" id="JABDHM010000014">
    <property type="protein sequence ID" value="KAF5224208.1"/>
    <property type="molecule type" value="Genomic_DNA"/>
</dbReference>
<gene>
    <name evidence="3" type="ORF">ECC02_002794</name>
</gene>
<evidence type="ECO:0000313" key="4">
    <source>
        <dbReference type="Proteomes" id="UP000583944"/>
    </source>
</evidence>
<keyword evidence="2" id="KW-1133">Transmembrane helix</keyword>
<proteinExistence type="predicted"/>
<comment type="caution">
    <text evidence="3">The sequence shown here is derived from an EMBL/GenBank/DDBJ whole genome shotgun (WGS) entry which is preliminary data.</text>
</comment>
<feature type="transmembrane region" description="Helical" evidence="2">
    <location>
        <begin position="6"/>
        <end position="24"/>
    </location>
</feature>
<evidence type="ECO:0000256" key="1">
    <source>
        <dbReference type="SAM" id="MobiDB-lite"/>
    </source>
</evidence>
<feature type="compositionally biased region" description="Low complexity" evidence="1">
    <location>
        <begin position="939"/>
        <end position="952"/>
    </location>
</feature>
<name>A0A7J6YDM6_TRYCR</name>
<keyword evidence="2" id="KW-0472">Membrane</keyword>
<feature type="region of interest" description="Disordered" evidence="1">
    <location>
        <begin position="78"/>
        <end position="102"/>
    </location>
</feature>
<feature type="region of interest" description="Disordered" evidence="1">
    <location>
        <begin position="690"/>
        <end position="750"/>
    </location>
</feature>
<dbReference type="Proteomes" id="UP000583944">
    <property type="component" value="Unassembled WGS sequence"/>
</dbReference>
<feature type="region of interest" description="Disordered" evidence="1">
    <location>
        <begin position="893"/>
        <end position="992"/>
    </location>
</feature>
<dbReference type="InterPro" id="IPR014710">
    <property type="entry name" value="RmlC-like_jellyroll"/>
</dbReference>
<dbReference type="SUPFAM" id="SSF51206">
    <property type="entry name" value="cAMP-binding domain-like"/>
    <property type="match status" value="2"/>
</dbReference>
<reference evidence="3 4" key="1">
    <citation type="journal article" date="2019" name="Genome Biol. Evol.">
        <title>Nanopore Sequencing Significantly Improves Genome Assembly of the Protozoan Parasite Trypanosoma cruzi.</title>
        <authorList>
            <person name="Diaz-Viraque F."/>
            <person name="Pita S."/>
            <person name="Greif G."/>
            <person name="de Souza R.C.M."/>
            <person name="Iraola G."/>
            <person name="Robello C."/>
        </authorList>
    </citation>
    <scope>NUCLEOTIDE SEQUENCE [LARGE SCALE GENOMIC DNA]</scope>
    <source>
        <strain evidence="3 4">Berenice</strain>
    </source>
</reference>
<organism evidence="3 4">
    <name type="scientific">Trypanosoma cruzi</name>
    <dbReference type="NCBI Taxonomy" id="5693"/>
    <lineage>
        <taxon>Eukaryota</taxon>
        <taxon>Discoba</taxon>
        <taxon>Euglenozoa</taxon>
        <taxon>Kinetoplastea</taxon>
        <taxon>Metakinetoplastina</taxon>
        <taxon>Trypanosomatida</taxon>
        <taxon>Trypanosomatidae</taxon>
        <taxon>Trypanosoma</taxon>
        <taxon>Schizotrypanum</taxon>
    </lineage>
</organism>
<keyword evidence="2" id="KW-0812">Transmembrane</keyword>
<dbReference type="VEuPathDB" id="TriTrypDB:ECC02_002794"/>
<dbReference type="AlphaFoldDB" id="A0A7J6YDM6"/>
<feature type="transmembrane region" description="Helical" evidence="2">
    <location>
        <begin position="31"/>
        <end position="54"/>
    </location>
</feature>
<evidence type="ECO:0000313" key="3">
    <source>
        <dbReference type="EMBL" id="KAF5224208.1"/>
    </source>
</evidence>
<dbReference type="Gene3D" id="2.60.120.10">
    <property type="entry name" value="Jelly Rolls"/>
    <property type="match status" value="1"/>
</dbReference>
<protein>
    <recommendedName>
        <fullName evidence="5">Cyclic nucleotide-binding domain-containing protein</fullName>
    </recommendedName>
</protein>
<accession>A0A7J6YDM6</accession>
<feature type="region of interest" description="Disordered" evidence="1">
    <location>
        <begin position="1158"/>
        <end position="1188"/>
    </location>
</feature>
<dbReference type="InterPro" id="IPR018490">
    <property type="entry name" value="cNMP-bd_dom_sf"/>
</dbReference>